<sequence length="88" mass="10130">MTAHMRLASGEWHQENRNVSLLVSRTFICAHSVNAYERIRNQIKNKISVFSHMAWFLVLNASTTSYPIIRELQSASLSSQVMQKLHTI</sequence>
<organism evidence="2 3">
    <name type="scientific">Eleutherodactylus coqui</name>
    <name type="common">Puerto Rican coqui</name>
    <dbReference type="NCBI Taxonomy" id="57060"/>
    <lineage>
        <taxon>Eukaryota</taxon>
        <taxon>Metazoa</taxon>
        <taxon>Chordata</taxon>
        <taxon>Craniata</taxon>
        <taxon>Vertebrata</taxon>
        <taxon>Euteleostomi</taxon>
        <taxon>Amphibia</taxon>
        <taxon>Batrachia</taxon>
        <taxon>Anura</taxon>
        <taxon>Neobatrachia</taxon>
        <taxon>Hyloidea</taxon>
        <taxon>Eleutherodactylidae</taxon>
        <taxon>Eleutherodactylinae</taxon>
        <taxon>Eleutherodactylus</taxon>
        <taxon>Eleutherodactylus</taxon>
    </lineage>
</organism>
<dbReference type="Proteomes" id="UP000770717">
    <property type="component" value="Unassembled WGS sequence"/>
</dbReference>
<accession>A0A8J6K9R4</accession>
<evidence type="ECO:0000313" key="2">
    <source>
        <dbReference type="EMBL" id="KAG9485973.1"/>
    </source>
</evidence>
<name>A0A8J6K9R4_ELECQ</name>
<keyword evidence="1" id="KW-0812">Transmembrane</keyword>
<feature type="transmembrane region" description="Helical" evidence="1">
    <location>
        <begin position="47"/>
        <end position="69"/>
    </location>
</feature>
<comment type="caution">
    <text evidence="2">The sequence shown here is derived from an EMBL/GenBank/DDBJ whole genome shotgun (WGS) entry which is preliminary data.</text>
</comment>
<protein>
    <submittedName>
        <fullName evidence="2">Uncharacterized protein</fullName>
    </submittedName>
</protein>
<gene>
    <name evidence="2" type="ORF">GDO78_008850</name>
</gene>
<evidence type="ECO:0000256" key="1">
    <source>
        <dbReference type="SAM" id="Phobius"/>
    </source>
</evidence>
<reference evidence="2" key="1">
    <citation type="thesis" date="2020" institute="ProQuest LLC" country="789 East Eisenhower Parkway, Ann Arbor, MI, USA">
        <title>Comparative Genomics and Chromosome Evolution.</title>
        <authorList>
            <person name="Mudd A.B."/>
        </authorList>
    </citation>
    <scope>NUCLEOTIDE SEQUENCE</scope>
    <source>
        <strain evidence="2">HN-11 Male</strain>
        <tissue evidence="2">Kidney and liver</tissue>
    </source>
</reference>
<evidence type="ECO:0000313" key="3">
    <source>
        <dbReference type="Proteomes" id="UP000770717"/>
    </source>
</evidence>
<keyword evidence="1" id="KW-1133">Transmembrane helix</keyword>
<keyword evidence="1" id="KW-0472">Membrane</keyword>
<dbReference type="EMBL" id="WNTK01000004">
    <property type="protein sequence ID" value="KAG9485973.1"/>
    <property type="molecule type" value="Genomic_DNA"/>
</dbReference>
<keyword evidence="3" id="KW-1185">Reference proteome</keyword>
<proteinExistence type="predicted"/>
<dbReference type="AlphaFoldDB" id="A0A8J6K9R4"/>